<accession>A0ABD6F2B8</accession>
<dbReference type="EMBL" id="JBGFUD010015367">
    <property type="protein sequence ID" value="MFH4984124.1"/>
    <property type="molecule type" value="Genomic_DNA"/>
</dbReference>
<sequence length="96" mass="10614">MIAATSGRTDEPRIATHSYFYGFENFRSRYPELCESTCSHNEDIAVEMAAHSINNNYSSSLSQPCLPVISDGPTQILPFLYLGSQQDALNPALLEV</sequence>
<dbReference type="AlphaFoldDB" id="A0ABD6F2B8"/>
<protein>
    <submittedName>
        <fullName evidence="1">Uncharacterized protein</fullName>
    </submittedName>
</protein>
<proteinExistence type="predicted"/>
<evidence type="ECO:0000313" key="1">
    <source>
        <dbReference type="EMBL" id="MFH4984124.1"/>
    </source>
</evidence>
<keyword evidence="2" id="KW-1185">Reference proteome</keyword>
<evidence type="ECO:0000313" key="2">
    <source>
        <dbReference type="Proteomes" id="UP001608902"/>
    </source>
</evidence>
<name>A0ABD6F2B8_9BILA</name>
<gene>
    <name evidence="1" type="ORF">AB6A40_010833</name>
</gene>
<dbReference type="Proteomes" id="UP001608902">
    <property type="component" value="Unassembled WGS sequence"/>
</dbReference>
<reference evidence="1 2" key="1">
    <citation type="submission" date="2024-08" db="EMBL/GenBank/DDBJ databases">
        <title>Gnathostoma spinigerum genome.</title>
        <authorList>
            <person name="Gonzalez-Bertolin B."/>
            <person name="Monzon S."/>
            <person name="Zaballos A."/>
            <person name="Jimenez P."/>
            <person name="Dekumyoy P."/>
            <person name="Varona S."/>
            <person name="Cuesta I."/>
            <person name="Sumanam S."/>
            <person name="Adisakwattana P."/>
            <person name="Gasser R.B."/>
            <person name="Hernandez-Gonzalez A."/>
            <person name="Young N.D."/>
            <person name="Perteguer M.J."/>
        </authorList>
    </citation>
    <scope>NUCLEOTIDE SEQUENCE [LARGE SCALE GENOMIC DNA]</scope>
    <source>
        <strain evidence="1">AL3</strain>
        <tissue evidence="1">Liver</tissue>
    </source>
</reference>
<comment type="caution">
    <text evidence="1">The sequence shown here is derived from an EMBL/GenBank/DDBJ whole genome shotgun (WGS) entry which is preliminary data.</text>
</comment>
<organism evidence="1 2">
    <name type="scientific">Gnathostoma spinigerum</name>
    <dbReference type="NCBI Taxonomy" id="75299"/>
    <lineage>
        <taxon>Eukaryota</taxon>
        <taxon>Metazoa</taxon>
        <taxon>Ecdysozoa</taxon>
        <taxon>Nematoda</taxon>
        <taxon>Chromadorea</taxon>
        <taxon>Rhabditida</taxon>
        <taxon>Spirurina</taxon>
        <taxon>Gnathostomatomorpha</taxon>
        <taxon>Gnathostomatoidea</taxon>
        <taxon>Gnathostomatidae</taxon>
        <taxon>Gnathostoma</taxon>
    </lineage>
</organism>